<sequence length="233" mass="24561">MCQPARTSAHASAPSSSLRTLPASLALAPRPRSHPHHQLDMHVVPNTRPAAPTQSRTPPSVPPAQPCPAPCSRCPPPHITPSRRLTCARYGAAPRTTPTHGHRTTPAQGQRTQSPYPHAPTQPTFAPTCDGAPALCSTREPAPPPPHAHPPSLAPAPCPRSHHASPAPRARIGTPRPRRPPSRAKLLARVAHAHAEALAAVRVAHTEAHVATHPVESAPASSVGPSTRRYQIV</sequence>
<feature type="compositionally biased region" description="Polar residues" evidence="1">
    <location>
        <begin position="219"/>
        <end position="233"/>
    </location>
</feature>
<gene>
    <name evidence="2" type="ORF">FIBSPDRAFT_960372</name>
</gene>
<feature type="region of interest" description="Disordered" evidence="1">
    <location>
        <begin position="212"/>
        <end position="233"/>
    </location>
</feature>
<feature type="compositionally biased region" description="Polar residues" evidence="1">
    <location>
        <begin position="107"/>
        <end position="125"/>
    </location>
</feature>
<evidence type="ECO:0000313" key="3">
    <source>
        <dbReference type="Proteomes" id="UP000076532"/>
    </source>
</evidence>
<accession>A0A166CIC0</accession>
<protein>
    <submittedName>
        <fullName evidence="2">Uncharacterized protein</fullName>
    </submittedName>
</protein>
<feature type="compositionally biased region" description="Pro residues" evidence="1">
    <location>
        <begin position="141"/>
        <end position="158"/>
    </location>
</feature>
<evidence type="ECO:0000256" key="1">
    <source>
        <dbReference type="SAM" id="MobiDB-lite"/>
    </source>
</evidence>
<evidence type="ECO:0000313" key="2">
    <source>
        <dbReference type="EMBL" id="KZP13684.1"/>
    </source>
</evidence>
<dbReference type="AlphaFoldDB" id="A0A166CIC0"/>
<keyword evidence="3" id="KW-1185">Reference proteome</keyword>
<dbReference type="Proteomes" id="UP000076532">
    <property type="component" value="Unassembled WGS sequence"/>
</dbReference>
<name>A0A166CIC0_9AGAM</name>
<feature type="region of interest" description="Disordered" evidence="1">
    <location>
        <begin position="46"/>
        <end position="67"/>
    </location>
</feature>
<feature type="region of interest" description="Disordered" evidence="1">
    <location>
        <begin position="92"/>
        <end position="182"/>
    </location>
</feature>
<dbReference type="EMBL" id="KV417629">
    <property type="protein sequence ID" value="KZP13684.1"/>
    <property type="molecule type" value="Genomic_DNA"/>
</dbReference>
<organism evidence="2 3">
    <name type="scientific">Athelia psychrophila</name>
    <dbReference type="NCBI Taxonomy" id="1759441"/>
    <lineage>
        <taxon>Eukaryota</taxon>
        <taxon>Fungi</taxon>
        <taxon>Dikarya</taxon>
        <taxon>Basidiomycota</taxon>
        <taxon>Agaricomycotina</taxon>
        <taxon>Agaricomycetes</taxon>
        <taxon>Agaricomycetidae</taxon>
        <taxon>Atheliales</taxon>
        <taxon>Atheliaceae</taxon>
        <taxon>Athelia</taxon>
    </lineage>
</organism>
<proteinExistence type="predicted"/>
<reference evidence="2 3" key="1">
    <citation type="journal article" date="2016" name="Mol. Biol. Evol.">
        <title>Comparative Genomics of Early-Diverging Mushroom-Forming Fungi Provides Insights into the Origins of Lignocellulose Decay Capabilities.</title>
        <authorList>
            <person name="Nagy L.G."/>
            <person name="Riley R."/>
            <person name="Tritt A."/>
            <person name="Adam C."/>
            <person name="Daum C."/>
            <person name="Floudas D."/>
            <person name="Sun H."/>
            <person name="Yadav J.S."/>
            <person name="Pangilinan J."/>
            <person name="Larsson K.H."/>
            <person name="Matsuura K."/>
            <person name="Barry K."/>
            <person name="Labutti K."/>
            <person name="Kuo R."/>
            <person name="Ohm R.A."/>
            <person name="Bhattacharya S.S."/>
            <person name="Shirouzu T."/>
            <person name="Yoshinaga Y."/>
            <person name="Martin F.M."/>
            <person name="Grigoriev I.V."/>
            <person name="Hibbett D.S."/>
        </authorList>
    </citation>
    <scope>NUCLEOTIDE SEQUENCE [LARGE SCALE GENOMIC DNA]</scope>
    <source>
        <strain evidence="2 3">CBS 109695</strain>
    </source>
</reference>